<evidence type="ECO:0000313" key="2">
    <source>
        <dbReference type="WBParaSite" id="nRc.2.0.1.t04816-RA"/>
    </source>
</evidence>
<dbReference type="WBParaSite" id="nRc.2.0.1.t04816-RA">
    <property type="protein sequence ID" value="nRc.2.0.1.t04816-RA"/>
    <property type="gene ID" value="nRc.2.0.1.g04816"/>
</dbReference>
<proteinExistence type="predicted"/>
<dbReference type="AlphaFoldDB" id="A0A915HTF5"/>
<organism evidence="1 2">
    <name type="scientific">Romanomermis culicivorax</name>
    <name type="common">Nematode worm</name>
    <dbReference type="NCBI Taxonomy" id="13658"/>
    <lineage>
        <taxon>Eukaryota</taxon>
        <taxon>Metazoa</taxon>
        <taxon>Ecdysozoa</taxon>
        <taxon>Nematoda</taxon>
        <taxon>Enoplea</taxon>
        <taxon>Dorylaimia</taxon>
        <taxon>Mermithida</taxon>
        <taxon>Mermithoidea</taxon>
        <taxon>Mermithidae</taxon>
        <taxon>Romanomermis</taxon>
    </lineage>
</organism>
<evidence type="ECO:0000313" key="1">
    <source>
        <dbReference type="Proteomes" id="UP000887565"/>
    </source>
</evidence>
<accession>A0A915HTF5</accession>
<dbReference type="Proteomes" id="UP000887565">
    <property type="component" value="Unplaced"/>
</dbReference>
<reference evidence="2" key="1">
    <citation type="submission" date="2022-11" db="UniProtKB">
        <authorList>
            <consortium name="WormBaseParasite"/>
        </authorList>
    </citation>
    <scope>IDENTIFICATION</scope>
</reference>
<name>A0A915HTF5_ROMCU</name>
<sequence length="121" mass="13829">MQIQLIPKTLQSVFYLHDVSRYDLSVVSAIFLAKNIDLAKKVVINKLFYLRGKMKNPATITCSQRSAEEILILGLLKRRKLIFSAHFTAAIDRLSIVTYRSLRHSSKGTLPLEDDNRLLNL</sequence>
<keyword evidence="1" id="KW-1185">Reference proteome</keyword>
<protein>
    <submittedName>
        <fullName evidence="2">Uncharacterized protein</fullName>
    </submittedName>
</protein>